<evidence type="ECO:0000256" key="1">
    <source>
        <dbReference type="SAM" id="SignalP"/>
    </source>
</evidence>
<evidence type="ECO:0000313" key="3">
    <source>
        <dbReference type="EMBL" id="SFD35777.1"/>
    </source>
</evidence>
<reference evidence="4" key="1">
    <citation type="submission" date="2016-10" db="EMBL/GenBank/DDBJ databases">
        <authorList>
            <person name="Varghese N."/>
            <person name="Submissions S."/>
        </authorList>
    </citation>
    <scope>NUCLEOTIDE SEQUENCE [LARGE SCALE GENOMIC DNA]</scope>
    <source>
        <strain evidence="4">CGMCC 1.12041</strain>
    </source>
</reference>
<dbReference type="Pfam" id="PF13946">
    <property type="entry name" value="DUF4214"/>
    <property type="match status" value="1"/>
</dbReference>
<dbReference type="OrthoDB" id="8755363at2"/>
<dbReference type="PROSITE" id="PS51257">
    <property type="entry name" value="PROKAR_LIPOPROTEIN"/>
    <property type="match status" value="1"/>
</dbReference>
<sequence length="314" mass="32742">MRSAFLAAACAAALLAGCGGTTADAPPPPQRTLTGVPLSQVDHEAAVQRLYLAYLGRAADPAGLSFYTGVSQQLALPGDTGALYFRYGAEAGVRQLLDSLAGSPEAFALYSGDDASAVTAMYRNLFNREPDAGGLEFWTGVLASGALTRGQVPVALLSGASMQDLALFDRKAEVAGAFSAALNTPERAAQYQGESAVAALRVVLAKVTATTSAAEQAALVDEALGAVAASPAFPKVQAIVRARCVACHSATPTMPGFATAPRGIRFDTPEQIRTDAYRIYVNVVQTQFMPYGNQTNMTPAEREVVRAWYEGGAL</sequence>
<feature type="chain" id="PRO_5011435386" description="DUF4214 domain-containing protein" evidence="1">
    <location>
        <begin position="24"/>
        <end position="314"/>
    </location>
</feature>
<feature type="domain" description="DUF4214" evidence="2">
    <location>
        <begin position="99"/>
        <end position="158"/>
    </location>
</feature>
<dbReference type="GO" id="GO:0009055">
    <property type="term" value="F:electron transfer activity"/>
    <property type="evidence" value="ECO:0007669"/>
    <property type="project" value="InterPro"/>
</dbReference>
<accession>A0A1I1RP28</accession>
<dbReference type="Proteomes" id="UP000198639">
    <property type="component" value="Unassembled WGS sequence"/>
</dbReference>
<name>A0A1I1RP28_9BURK</name>
<dbReference type="EMBL" id="FOLD01000023">
    <property type="protein sequence ID" value="SFD35777.1"/>
    <property type="molecule type" value="Genomic_DNA"/>
</dbReference>
<feature type="signal peptide" evidence="1">
    <location>
        <begin position="1"/>
        <end position="23"/>
    </location>
</feature>
<organism evidence="3 4">
    <name type="scientific">Massilia yuzhufengensis</name>
    <dbReference type="NCBI Taxonomy" id="1164594"/>
    <lineage>
        <taxon>Bacteria</taxon>
        <taxon>Pseudomonadati</taxon>
        <taxon>Pseudomonadota</taxon>
        <taxon>Betaproteobacteria</taxon>
        <taxon>Burkholderiales</taxon>
        <taxon>Oxalobacteraceae</taxon>
        <taxon>Telluria group</taxon>
        <taxon>Massilia</taxon>
    </lineage>
</organism>
<evidence type="ECO:0000259" key="2">
    <source>
        <dbReference type="Pfam" id="PF13946"/>
    </source>
</evidence>
<dbReference type="STRING" id="1164594.SAMN05216204_12312"/>
<protein>
    <recommendedName>
        <fullName evidence="2">DUF4214 domain-containing protein</fullName>
    </recommendedName>
</protein>
<keyword evidence="4" id="KW-1185">Reference proteome</keyword>
<proteinExistence type="predicted"/>
<keyword evidence="1" id="KW-0732">Signal</keyword>
<gene>
    <name evidence="3" type="ORF">SAMN05216204_12312</name>
</gene>
<evidence type="ECO:0000313" key="4">
    <source>
        <dbReference type="Proteomes" id="UP000198639"/>
    </source>
</evidence>
<dbReference type="InterPro" id="IPR025282">
    <property type="entry name" value="DUF4214"/>
</dbReference>
<dbReference type="SUPFAM" id="SSF46626">
    <property type="entry name" value="Cytochrome c"/>
    <property type="match status" value="1"/>
</dbReference>
<dbReference type="GO" id="GO:0020037">
    <property type="term" value="F:heme binding"/>
    <property type="evidence" value="ECO:0007669"/>
    <property type="project" value="InterPro"/>
</dbReference>
<dbReference type="RefSeq" id="WP_091875848.1">
    <property type="nucleotide sequence ID" value="NZ_FOLD01000023.1"/>
</dbReference>
<dbReference type="InterPro" id="IPR036909">
    <property type="entry name" value="Cyt_c-like_dom_sf"/>
</dbReference>
<dbReference type="AlphaFoldDB" id="A0A1I1RP28"/>